<dbReference type="SUPFAM" id="SSF47616">
    <property type="entry name" value="GST C-terminal domain-like"/>
    <property type="match status" value="1"/>
</dbReference>
<dbReference type="InterPro" id="IPR004045">
    <property type="entry name" value="Glutathione_S-Trfase_N"/>
</dbReference>
<dbReference type="EMBL" id="JAPIUX010000005">
    <property type="protein sequence ID" value="MCX2561211.1"/>
    <property type="molecule type" value="Genomic_DNA"/>
</dbReference>
<dbReference type="Gene3D" id="3.40.30.10">
    <property type="entry name" value="Glutaredoxin"/>
    <property type="match status" value="1"/>
</dbReference>
<dbReference type="InterPro" id="IPR004046">
    <property type="entry name" value="GST_C"/>
</dbReference>
<protein>
    <submittedName>
        <fullName evidence="3">Glutathione S-transferase</fullName>
    </submittedName>
</protein>
<dbReference type="Proteomes" id="UP001526446">
    <property type="component" value="Unassembled WGS sequence"/>
</dbReference>
<sequence>MLTIFDWYNGPYPARVRIAVQELNLLDQVRFVSVDLWKGEHKKPEFLAKNYSGTLPVLQIEDGTYIAECTAITMYLDSLGPTPLLTGVTPRDKGVIHMMNKRVEIEFLDAISVYFHHATPGLGPDVEHYQNREWGLRMRDKALRGAHYFNEVLKAQPYVAGDTFSMADIALIGGFVFANIVKLEIPAELTALHTWHARMLERRSVQNWETISNPVSASV</sequence>
<dbReference type="Pfam" id="PF13409">
    <property type="entry name" value="GST_N_2"/>
    <property type="match status" value="1"/>
</dbReference>
<dbReference type="InterPro" id="IPR040079">
    <property type="entry name" value="Glutathione_S-Trfase"/>
</dbReference>
<evidence type="ECO:0000313" key="3">
    <source>
        <dbReference type="EMBL" id="MCX2561211.1"/>
    </source>
</evidence>
<keyword evidence="4" id="KW-1185">Reference proteome</keyword>
<dbReference type="PANTHER" id="PTHR44051:SF8">
    <property type="entry name" value="GLUTATHIONE S-TRANSFERASE GSTA"/>
    <property type="match status" value="1"/>
</dbReference>
<dbReference type="PROSITE" id="PS50404">
    <property type="entry name" value="GST_NTER"/>
    <property type="match status" value="1"/>
</dbReference>
<dbReference type="RefSeq" id="WP_166121593.1">
    <property type="nucleotide sequence ID" value="NZ_JAPIUX010000005.1"/>
</dbReference>
<comment type="caution">
    <text evidence="3">The sequence shown here is derived from an EMBL/GenBank/DDBJ whole genome shotgun (WGS) entry which is preliminary data.</text>
</comment>
<dbReference type="InterPro" id="IPR034346">
    <property type="entry name" value="Gtt2-like_C"/>
</dbReference>
<proteinExistence type="predicted"/>
<dbReference type="PANTHER" id="PTHR44051">
    <property type="entry name" value="GLUTATHIONE S-TRANSFERASE-RELATED"/>
    <property type="match status" value="1"/>
</dbReference>
<evidence type="ECO:0000259" key="2">
    <source>
        <dbReference type="PROSITE" id="PS50405"/>
    </source>
</evidence>
<feature type="domain" description="GST N-terminal" evidence="1">
    <location>
        <begin position="1"/>
        <end position="84"/>
    </location>
</feature>
<evidence type="ECO:0000313" key="4">
    <source>
        <dbReference type="Proteomes" id="UP001526446"/>
    </source>
</evidence>
<reference evidence="3 4" key="1">
    <citation type="submission" date="2022-11" db="EMBL/GenBank/DDBJ databases">
        <title>Genome sequencing of Acetobacter type strain.</title>
        <authorList>
            <person name="Heo J."/>
            <person name="Lee D."/>
            <person name="Han B.-H."/>
            <person name="Hong S.-B."/>
            <person name="Kwon S.-W."/>
        </authorList>
    </citation>
    <scope>NUCLEOTIDE SEQUENCE [LARGE SCALE GENOMIC DNA]</scope>
    <source>
        <strain evidence="3 4">KACC 21251</strain>
    </source>
</reference>
<dbReference type="InterPro" id="IPR036282">
    <property type="entry name" value="Glutathione-S-Trfase_C_sf"/>
</dbReference>
<dbReference type="CDD" id="cd03051">
    <property type="entry name" value="GST_N_GTT2_like"/>
    <property type="match status" value="1"/>
</dbReference>
<dbReference type="SFLD" id="SFLDG00358">
    <property type="entry name" value="Main_(cytGST)"/>
    <property type="match status" value="1"/>
</dbReference>
<gene>
    <name evidence="3" type="ORF">OQ252_07345</name>
</gene>
<dbReference type="SFLD" id="SFLDS00019">
    <property type="entry name" value="Glutathione_Transferase_(cytos"/>
    <property type="match status" value="1"/>
</dbReference>
<evidence type="ECO:0000259" key="1">
    <source>
        <dbReference type="PROSITE" id="PS50404"/>
    </source>
</evidence>
<dbReference type="InterPro" id="IPR010987">
    <property type="entry name" value="Glutathione-S-Trfase_C-like"/>
</dbReference>
<dbReference type="Pfam" id="PF00043">
    <property type="entry name" value="GST_C"/>
    <property type="match status" value="1"/>
</dbReference>
<dbReference type="InterPro" id="IPR034345">
    <property type="entry name" value="Gtt2-like_N"/>
</dbReference>
<name>A0ABT3Q7J4_9PROT</name>
<dbReference type="CDD" id="cd03182">
    <property type="entry name" value="GST_C_GTT2_like"/>
    <property type="match status" value="1"/>
</dbReference>
<accession>A0ABT3Q7J4</accession>
<dbReference type="PROSITE" id="PS50405">
    <property type="entry name" value="GST_CTER"/>
    <property type="match status" value="1"/>
</dbReference>
<dbReference type="InterPro" id="IPR036249">
    <property type="entry name" value="Thioredoxin-like_sf"/>
</dbReference>
<organism evidence="3 4">
    <name type="scientific">Acetobacter farinalis</name>
    <dbReference type="NCBI Taxonomy" id="1260984"/>
    <lineage>
        <taxon>Bacteria</taxon>
        <taxon>Pseudomonadati</taxon>
        <taxon>Pseudomonadota</taxon>
        <taxon>Alphaproteobacteria</taxon>
        <taxon>Acetobacterales</taxon>
        <taxon>Acetobacteraceae</taxon>
        <taxon>Acetobacter</taxon>
    </lineage>
</organism>
<dbReference type="SUPFAM" id="SSF52833">
    <property type="entry name" value="Thioredoxin-like"/>
    <property type="match status" value="1"/>
</dbReference>
<dbReference type="Gene3D" id="1.20.1050.10">
    <property type="match status" value="1"/>
</dbReference>
<feature type="domain" description="GST C-terminal" evidence="2">
    <location>
        <begin position="89"/>
        <end position="218"/>
    </location>
</feature>